<gene>
    <name evidence="1" type="ORF">SAMN04488041_101385</name>
</gene>
<reference evidence="2" key="1">
    <citation type="submission" date="2016-10" db="EMBL/GenBank/DDBJ databases">
        <authorList>
            <person name="Varghese N."/>
            <person name="Submissions S."/>
        </authorList>
    </citation>
    <scope>NUCLEOTIDE SEQUENCE [LARGE SCALE GENOMIC DNA]</scope>
    <source>
        <strain evidence="2">DSM 10014</strain>
    </source>
</reference>
<evidence type="ECO:0000313" key="1">
    <source>
        <dbReference type="EMBL" id="SDW14180.1"/>
    </source>
</evidence>
<proteinExistence type="predicted"/>
<evidence type="ECO:0000313" key="2">
    <source>
        <dbReference type="Proteomes" id="UP000183076"/>
    </source>
</evidence>
<dbReference type="RefSeq" id="WP_074634619.1">
    <property type="nucleotide sequence ID" value="NZ_CP160849.1"/>
</dbReference>
<protein>
    <recommendedName>
        <fullName evidence="3">Phage tail protein</fullName>
    </recommendedName>
</protein>
<accession>A0A1H2R4W4</accession>
<dbReference type="EMBL" id="FNNB01000001">
    <property type="protein sequence ID" value="SDW14180.1"/>
    <property type="molecule type" value="Genomic_DNA"/>
</dbReference>
<sequence length="177" mass="19657">MLAFDFDDGQLDKIAAGYAATPKQVDLSRSRALKRTAATLRRLASTGLQTELGLRNAKALRRRLKEYKVGKGNNALKLWFGANDLPVSAFKGRPQKVDGGIKFGDTMVHGAFFAKVGGKRKVMKRYGSKRWAIGEATLSVADRMMIYLEDEVFVDIDSIYMKHFLAEIRARTILGVG</sequence>
<name>A0A1H2R4W4_9RHOB</name>
<organism evidence="1 2">
    <name type="scientific">Sulfitobacter pontiacus</name>
    <dbReference type="NCBI Taxonomy" id="60137"/>
    <lineage>
        <taxon>Bacteria</taxon>
        <taxon>Pseudomonadati</taxon>
        <taxon>Pseudomonadota</taxon>
        <taxon>Alphaproteobacteria</taxon>
        <taxon>Rhodobacterales</taxon>
        <taxon>Roseobacteraceae</taxon>
        <taxon>Sulfitobacter</taxon>
    </lineage>
</organism>
<dbReference type="STRING" id="60137.SAMN04488041_101385"/>
<dbReference type="GeneID" id="94019706"/>
<dbReference type="AlphaFoldDB" id="A0A1H2R4W4"/>
<dbReference type="Proteomes" id="UP000183076">
    <property type="component" value="Unassembled WGS sequence"/>
</dbReference>
<evidence type="ECO:0008006" key="3">
    <source>
        <dbReference type="Google" id="ProtNLM"/>
    </source>
</evidence>